<evidence type="ECO:0000313" key="3">
    <source>
        <dbReference type="Proteomes" id="UP000259273"/>
    </source>
</evidence>
<proteinExistence type="predicted"/>
<feature type="transmembrane region" description="Helical" evidence="1">
    <location>
        <begin position="84"/>
        <end position="105"/>
    </location>
</feature>
<keyword evidence="1" id="KW-0472">Membrane</keyword>
<name>A0A3C1KNQ4_9GAMM</name>
<protein>
    <submittedName>
        <fullName evidence="2">Uncharacterized protein</fullName>
    </submittedName>
</protein>
<dbReference type="AlphaFoldDB" id="A0A3C1KNQ4"/>
<dbReference type="EMBL" id="DMND01000137">
    <property type="protein sequence ID" value="HAN28093.1"/>
    <property type="molecule type" value="Genomic_DNA"/>
</dbReference>
<feature type="transmembrane region" description="Helical" evidence="1">
    <location>
        <begin position="32"/>
        <end position="53"/>
    </location>
</feature>
<keyword evidence="1" id="KW-1133">Transmembrane helix</keyword>
<feature type="transmembrane region" description="Helical" evidence="1">
    <location>
        <begin position="117"/>
        <end position="137"/>
    </location>
</feature>
<sequence>MVGFYIIASLIISFASLHATDGVAEAIFSEILSAFSALAIFATALSVALFNYVDNISKDLSVVEGDADKISAALIGLATLKKEVIVNAGLILALLIMELALKGISKSTSPDSTPFQDFYWVILSLRFSFFTLALLAVSEQIRGLLVAIDYRNVIHAGKRSNK</sequence>
<keyword evidence="1" id="KW-0812">Transmembrane</keyword>
<gene>
    <name evidence="2" type="ORF">DCP75_10320</name>
</gene>
<dbReference type="Proteomes" id="UP000259273">
    <property type="component" value="Unassembled WGS sequence"/>
</dbReference>
<reference evidence="2 3" key="1">
    <citation type="journal article" date="2018" name="Nat. Biotechnol.">
        <title>A standardized bacterial taxonomy based on genome phylogeny substantially revises the tree of life.</title>
        <authorList>
            <person name="Parks D.H."/>
            <person name="Chuvochina M."/>
            <person name="Waite D.W."/>
            <person name="Rinke C."/>
            <person name="Skarshewski A."/>
            <person name="Chaumeil P.A."/>
            <person name="Hugenholtz P."/>
        </authorList>
    </citation>
    <scope>NUCLEOTIDE SEQUENCE [LARGE SCALE GENOMIC DNA]</scope>
    <source>
        <strain evidence="2">UBA9158</strain>
    </source>
</reference>
<evidence type="ECO:0000256" key="1">
    <source>
        <dbReference type="SAM" id="Phobius"/>
    </source>
</evidence>
<evidence type="ECO:0000313" key="2">
    <source>
        <dbReference type="EMBL" id="HAN28093.1"/>
    </source>
</evidence>
<organism evidence="2 3">
    <name type="scientific">Haliea salexigens</name>
    <dbReference type="NCBI Taxonomy" id="287487"/>
    <lineage>
        <taxon>Bacteria</taxon>
        <taxon>Pseudomonadati</taxon>
        <taxon>Pseudomonadota</taxon>
        <taxon>Gammaproteobacteria</taxon>
        <taxon>Cellvibrionales</taxon>
        <taxon>Halieaceae</taxon>
        <taxon>Haliea</taxon>
    </lineage>
</organism>
<accession>A0A3C1KNQ4</accession>
<comment type="caution">
    <text evidence="2">The sequence shown here is derived from an EMBL/GenBank/DDBJ whole genome shotgun (WGS) entry which is preliminary data.</text>
</comment>